<dbReference type="PROSITE" id="PS51084">
    <property type="entry name" value="HIT_2"/>
    <property type="match status" value="1"/>
</dbReference>
<dbReference type="GO" id="GO:0009117">
    <property type="term" value="P:nucleotide metabolic process"/>
    <property type="evidence" value="ECO:0007669"/>
    <property type="project" value="TreeGrafter"/>
</dbReference>
<gene>
    <name evidence="5" type="primary">hit</name>
    <name evidence="5" type="ORF">SCORR_v1c02060</name>
</gene>
<reference evidence="5 6" key="1">
    <citation type="submission" date="2017-07" db="EMBL/GenBank/DDBJ databases">
        <title>Complete genome sequence of Spiroplasma corruscae EC-1 (DSM 19793).</title>
        <authorList>
            <person name="Tsai Y.-M."/>
            <person name="Lo W.-S."/>
            <person name="Kuo C.-H."/>
        </authorList>
    </citation>
    <scope>NUCLEOTIDE SEQUENCE [LARGE SCALE GENOMIC DNA]</scope>
    <source>
        <strain evidence="5 6">EC-1</strain>
    </source>
</reference>
<dbReference type="KEGG" id="scou:SCORR_v1c02060"/>
<dbReference type="InterPro" id="IPR001310">
    <property type="entry name" value="Histidine_triad_HIT"/>
</dbReference>
<proteinExistence type="predicted"/>
<dbReference type="InterPro" id="IPR011146">
    <property type="entry name" value="HIT-like"/>
</dbReference>
<dbReference type="InterPro" id="IPR036265">
    <property type="entry name" value="HIT-like_sf"/>
</dbReference>
<dbReference type="Proteomes" id="UP000203229">
    <property type="component" value="Chromosome"/>
</dbReference>
<dbReference type="GO" id="GO:0003824">
    <property type="term" value="F:catalytic activity"/>
    <property type="evidence" value="ECO:0007669"/>
    <property type="project" value="InterPro"/>
</dbReference>
<feature type="short sequence motif" description="Histidine triad motif" evidence="2 3">
    <location>
        <begin position="98"/>
        <end position="102"/>
    </location>
</feature>
<dbReference type="SUPFAM" id="SSF54197">
    <property type="entry name" value="HIT-like"/>
    <property type="match status" value="1"/>
</dbReference>
<evidence type="ECO:0000313" key="5">
    <source>
        <dbReference type="EMBL" id="ASP27981.1"/>
    </source>
</evidence>
<dbReference type="PANTHER" id="PTHR46648:SF1">
    <property type="entry name" value="ADENOSINE 5'-MONOPHOSPHORAMIDASE HNT1"/>
    <property type="match status" value="1"/>
</dbReference>
<organism evidence="5 6">
    <name type="scientific">Spiroplasma corruscae</name>
    <dbReference type="NCBI Taxonomy" id="216934"/>
    <lineage>
        <taxon>Bacteria</taxon>
        <taxon>Bacillati</taxon>
        <taxon>Mycoplasmatota</taxon>
        <taxon>Mollicutes</taxon>
        <taxon>Entomoplasmatales</taxon>
        <taxon>Spiroplasmataceae</taxon>
        <taxon>Spiroplasma</taxon>
    </lineage>
</organism>
<evidence type="ECO:0000256" key="1">
    <source>
        <dbReference type="PIRSR" id="PIRSR601310-1"/>
    </source>
</evidence>
<evidence type="ECO:0000256" key="3">
    <source>
        <dbReference type="PROSITE-ProRule" id="PRU00464"/>
    </source>
</evidence>
<dbReference type="EMBL" id="CP022535">
    <property type="protein sequence ID" value="ASP27981.1"/>
    <property type="molecule type" value="Genomic_DNA"/>
</dbReference>
<sequence length="139" mass="16224">MENNCIFCKIGSKEIKSNVIYENESTIAFLDLSPNSNGHCLVIPKSHYDNFEEVDLNDAIEVLKTKKHVIKILNKVFNPLGYNYISNQGSEAFQTVFHYHEHIIPKYKKEHGYTFKINKQIDDLETEQIIKKISEFQEN</sequence>
<dbReference type="AlphaFoldDB" id="A0A222ENH0"/>
<dbReference type="Gene3D" id="3.30.428.10">
    <property type="entry name" value="HIT-like"/>
    <property type="match status" value="1"/>
</dbReference>
<dbReference type="PRINTS" id="PR00332">
    <property type="entry name" value="HISTRIAD"/>
</dbReference>
<evidence type="ECO:0000256" key="2">
    <source>
        <dbReference type="PIRSR" id="PIRSR601310-3"/>
    </source>
</evidence>
<dbReference type="Pfam" id="PF01230">
    <property type="entry name" value="HIT"/>
    <property type="match status" value="1"/>
</dbReference>
<dbReference type="PANTHER" id="PTHR46648">
    <property type="entry name" value="HIT FAMILY PROTEIN 1"/>
    <property type="match status" value="1"/>
</dbReference>
<accession>A0A222ENH0</accession>
<evidence type="ECO:0000313" key="6">
    <source>
        <dbReference type="Proteomes" id="UP000203229"/>
    </source>
</evidence>
<dbReference type="RefSeq" id="WP_245831793.1">
    <property type="nucleotide sequence ID" value="NZ_CP022535.1"/>
</dbReference>
<feature type="domain" description="HIT" evidence="4">
    <location>
        <begin position="6"/>
        <end position="113"/>
    </location>
</feature>
<name>A0A222ENH0_9MOLU</name>
<protein>
    <submittedName>
        <fullName evidence="5">Histidine triad protein</fullName>
    </submittedName>
</protein>
<evidence type="ECO:0000259" key="4">
    <source>
        <dbReference type="PROSITE" id="PS51084"/>
    </source>
</evidence>
<feature type="active site" description="Tele-AMP-histidine intermediate" evidence="1">
    <location>
        <position position="100"/>
    </location>
</feature>
<keyword evidence="6" id="KW-1185">Reference proteome</keyword>